<reference evidence="1" key="1">
    <citation type="submission" date="2022-07" db="EMBL/GenBank/DDBJ databases">
        <title>Genome analysis of Parmales, a sister group of diatoms, reveals the evolutionary specialization of diatoms from phago-mixotrophs to photoautotrophs.</title>
        <authorList>
            <person name="Ban H."/>
            <person name="Sato S."/>
            <person name="Yoshikawa S."/>
            <person name="Kazumasa Y."/>
            <person name="Nakamura Y."/>
            <person name="Ichinomiya M."/>
            <person name="Saitoh K."/>
            <person name="Sato N."/>
            <person name="Blanc-Mathieu R."/>
            <person name="Endo H."/>
            <person name="Kuwata A."/>
            <person name="Ogata H."/>
        </authorList>
    </citation>
    <scope>NUCLEOTIDE SEQUENCE</scope>
</reference>
<organism evidence="1 2">
    <name type="scientific">Triparma retinervis</name>
    <dbReference type="NCBI Taxonomy" id="2557542"/>
    <lineage>
        <taxon>Eukaryota</taxon>
        <taxon>Sar</taxon>
        <taxon>Stramenopiles</taxon>
        <taxon>Ochrophyta</taxon>
        <taxon>Bolidophyceae</taxon>
        <taxon>Parmales</taxon>
        <taxon>Triparmaceae</taxon>
        <taxon>Triparma</taxon>
    </lineage>
</organism>
<evidence type="ECO:0000313" key="1">
    <source>
        <dbReference type="EMBL" id="GMH66170.1"/>
    </source>
</evidence>
<protein>
    <recommendedName>
        <fullName evidence="3">TNFR-Cys domain-containing protein</fullName>
    </recommendedName>
</protein>
<evidence type="ECO:0008006" key="3">
    <source>
        <dbReference type="Google" id="ProtNLM"/>
    </source>
</evidence>
<accession>A0A9W7E5S0</accession>
<dbReference type="AlphaFoldDB" id="A0A9W7E5S0"/>
<feature type="non-terminal residue" evidence="1">
    <location>
        <position position="1"/>
    </location>
</feature>
<proteinExistence type="predicted"/>
<dbReference type="Proteomes" id="UP001165082">
    <property type="component" value="Unassembled WGS sequence"/>
</dbReference>
<sequence>EFYETGPCRPFVDTQCSRCTPCPHGTYPEAGCGGRADNVCGECTKCGDMEYEIGVCEGGSNRMCASCKVCEWANEAQETACSGRSKSWKNENCCKDAKGVRAKCSNVDFQNLEIKARNGRHHWVYPDTTPAIVGYKLGDWNGD</sequence>
<gene>
    <name evidence="1" type="ORF">TrRE_jg12106</name>
</gene>
<name>A0A9W7E5S0_9STRA</name>
<dbReference type="EMBL" id="BRXZ01003989">
    <property type="protein sequence ID" value="GMH66170.1"/>
    <property type="molecule type" value="Genomic_DNA"/>
</dbReference>
<comment type="caution">
    <text evidence="1">The sequence shown here is derived from an EMBL/GenBank/DDBJ whole genome shotgun (WGS) entry which is preliminary data.</text>
</comment>
<evidence type="ECO:0000313" key="2">
    <source>
        <dbReference type="Proteomes" id="UP001165082"/>
    </source>
</evidence>
<keyword evidence="2" id="KW-1185">Reference proteome</keyword>